<gene>
    <name evidence="3" type="ORF">MARPU_16345</name>
</gene>
<dbReference type="InterPro" id="IPR002514">
    <property type="entry name" value="Transposase_8"/>
</dbReference>
<evidence type="ECO:0000313" key="3">
    <source>
        <dbReference type="EMBL" id="AHF05244.1"/>
    </source>
</evidence>
<dbReference type="Gene3D" id="1.10.10.10">
    <property type="entry name" value="Winged helix-like DNA-binding domain superfamily/Winged helix DNA-binding domain"/>
    <property type="match status" value="1"/>
</dbReference>
<dbReference type="HOGENOM" id="CLU_027402_33_0_6"/>
<keyword evidence="2" id="KW-0175">Coiled coil</keyword>
<dbReference type="GO" id="GO:0004803">
    <property type="term" value="F:transposase activity"/>
    <property type="evidence" value="ECO:0007669"/>
    <property type="project" value="InterPro"/>
</dbReference>
<name>W0E7R4_MARPU</name>
<dbReference type="InterPro" id="IPR036388">
    <property type="entry name" value="WH-like_DNA-bd_sf"/>
</dbReference>
<evidence type="ECO:0000256" key="2">
    <source>
        <dbReference type="SAM" id="Coils"/>
    </source>
</evidence>
<comment type="similarity">
    <text evidence="1">Belongs to the transposase 8 family.</text>
</comment>
<protein>
    <submittedName>
        <fullName evidence="3">Transposase IS3</fullName>
    </submittedName>
</protein>
<dbReference type="InterPro" id="IPR009057">
    <property type="entry name" value="Homeodomain-like_sf"/>
</dbReference>
<sequence length="121" mass="13545">MQKIPKRVYTLESKEQAVKRVQSGRSIASVAREMGLVEQTVRNWVRRSEAGKLESSAGKVVTPEEMELSRLRAEVAELRKENTILRKATAYFAKDAQLTLLLQAIHAETGGTYGSPRPECE</sequence>
<dbReference type="PANTHER" id="PTHR33215">
    <property type="entry name" value="PROTEIN DISTAL ANTENNA"/>
    <property type="match status" value="1"/>
</dbReference>
<feature type="coiled-coil region" evidence="2">
    <location>
        <begin position="61"/>
        <end position="88"/>
    </location>
</feature>
<dbReference type="InterPro" id="IPR051839">
    <property type="entry name" value="RD_transcriptional_regulator"/>
</dbReference>
<dbReference type="GO" id="GO:0003677">
    <property type="term" value="F:DNA binding"/>
    <property type="evidence" value="ECO:0007669"/>
    <property type="project" value="InterPro"/>
</dbReference>
<dbReference type="KEGG" id="mpur:MARPU_16345"/>
<organism evidence="3 4">
    <name type="scientific">Marichromatium purpuratum 984</name>
    <dbReference type="NCBI Taxonomy" id="765910"/>
    <lineage>
        <taxon>Bacteria</taxon>
        <taxon>Pseudomonadati</taxon>
        <taxon>Pseudomonadota</taxon>
        <taxon>Gammaproteobacteria</taxon>
        <taxon>Chromatiales</taxon>
        <taxon>Chromatiaceae</taxon>
        <taxon>Marichromatium</taxon>
    </lineage>
</organism>
<accession>W0E7R4</accession>
<dbReference type="STRING" id="765910.MARPU_16345"/>
<evidence type="ECO:0000313" key="4">
    <source>
        <dbReference type="Proteomes" id="UP000005275"/>
    </source>
</evidence>
<dbReference type="Pfam" id="PF01527">
    <property type="entry name" value="HTH_Tnp_1"/>
    <property type="match status" value="1"/>
</dbReference>
<dbReference type="SUPFAM" id="SSF46689">
    <property type="entry name" value="Homeodomain-like"/>
    <property type="match status" value="1"/>
</dbReference>
<dbReference type="eggNOG" id="COG2963">
    <property type="taxonomic scope" value="Bacteria"/>
</dbReference>
<dbReference type="EMBL" id="CP007031">
    <property type="protein sequence ID" value="AHF05244.1"/>
    <property type="molecule type" value="Genomic_DNA"/>
</dbReference>
<dbReference type="Proteomes" id="UP000005275">
    <property type="component" value="Chromosome"/>
</dbReference>
<dbReference type="AlphaFoldDB" id="W0E7R4"/>
<keyword evidence="4" id="KW-1185">Reference proteome</keyword>
<reference evidence="3 4" key="1">
    <citation type="submission" date="2013-12" db="EMBL/GenBank/DDBJ databases">
        <authorList>
            <consortium name="DOE Joint Genome Institute"/>
            <person name="Bryant D.A."/>
            <person name="Huntemann M."/>
            <person name="Han J."/>
            <person name="Chen A."/>
            <person name="Kyrpides N."/>
            <person name="Mavromatis K."/>
            <person name="Markowitz V."/>
            <person name="Palaniappan K."/>
            <person name="Ivanova N."/>
            <person name="Schaumberg A."/>
            <person name="Pati A."/>
            <person name="Liolios K."/>
            <person name="Nordberg H.P."/>
            <person name="Cantor M.N."/>
            <person name="Hua S.X."/>
            <person name="Woyke T."/>
        </authorList>
    </citation>
    <scope>NUCLEOTIDE SEQUENCE [LARGE SCALE GENOMIC DNA]</scope>
    <source>
        <strain evidence="3 4">984</strain>
    </source>
</reference>
<evidence type="ECO:0000256" key="1">
    <source>
        <dbReference type="ARBA" id="ARBA00009964"/>
    </source>
</evidence>
<dbReference type="GO" id="GO:0006313">
    <property type="term" value="P:DNA transposition"/>
    <property type="evidence" value="ECO:0007669"/>
    <property type="project" value="InterPro"/>
</dbReference>
<proteinExistence type="inferred from homology"/>
<dbReference type="PANTHER" id="PTHR33215:SF13">
    <property type="entry name" value="PROTEIN DISTAL ANTENNA"/>
    <property type="match status" value="1"/>
</dbReference>